<evidence type="ECO:0000259" key="1">
    <source>
        <dbReference type="Pfam" id="PF23621"/>
    </source>
</evidence>
<dbReference type="Gene3D" id="1.10.1330.10">
    <property type="entry name" value="Dockerin domain"/>
    <property type="match status" value="1"/>
</dbReference>
<dbReference type="Proteomes" id="UP000183994">
    <property type="component" value="Unassembled WGS sequence"/>
</dbReference>
<proteinExistence type="predicted"/>
<dbReference type="AlphaFoldDB" id="A0A1M6ZPN5"/>
<feature type="domain" description="BP74 N-terminal" evidence="1">
    <location>
        <begin position="32"/>
        <end position="142"/>
    </location>
</feature>
<sequence>MKKKHLIQIIKTLCLALFIRGLFCLSPAWGEVRYFEFALRGYSDSENFIAATSNPATIAQVEAQLQAPEDQRRMHINGNIAAGNGGVNHCWGWHHVTNQWALAEMSMELCDGRPSHVEDDLDYWLNTVGGFCPWSSYALREVGKDSVAEGDVNNDNAVNLDDALVSLQIASGLDGPPCLSMFADVNGDDSIGIEEAIYILQVFVRILESSEP</sequence>
<name>A0A1M6ZPN5_9BACT</name>
<evidence type="ECO:0000313" key="2">
    <source>
        <dbReference type="EMBL" id="SHL32390.1"/>
    </source>
</evidence>
<organism evidence="2 3">
    <name type="scientific">Desulfatibacillum alkenivorans DSM 16219</name>
    <dbReference type="NCBI Taxonomy" id="1121393"/>
    <lineage>
        <taxon>Bacteria</taxon>
        <taxon>Pseudomonadati</taxon>
        <taxon>Thermodesulfobacteriota</taxon>
        <taxon>Desulfobacteria</taxon>
        <taxon>Desulfobacterales</taxon>
        <taxon>Desulfatibacillaceae</taxon>
        <taxon>Desulfatibacillum</taxon>
    </lineage>
</organism>
<reference evidence="3" key="1">
    <citation type="submission" date="2016-11" db="EMBL/GenBank/DDBJ databases">
        <authorList>
            <person name="Varghese N."/>
            <person name="Submissions S."/>
        </authorList>
    </citation>
    <scope>NUCLEOTIDE SEQUENCE [LARGE SCALE GENOMIC DNA]</scope>
    <source>
        <strain evidence="3">DSM 16219</strain>
    </source>
</reference>
<accession>A0A1M6ZPN5</accession>
<dbReference type="GO" id="GO:0000272">
    <property type="term" value="P:polysaccharide catabolic process"/>
    <property type="evidence" value="ECO:0007669"/>
    <property type="project" value="InterPro"/>
</dbReference>
<dbReference type="InterPro" id="IPR056422">
    <property type="entry name" value="BP74_N"/>
</dbReference>
<dbReference type="EMBL" id="FQZU01000060">
    <property type="protein sequence ID" value="SHL32390.1"/>
    <property type="molecule type" value="Genomic_DNA"/>
</dbReference>
<evidence type="ECO:0000313" key="3">
    <source>
        <dbReference type="Proteomes" id="UP000183994"/>
    </source>
</evidence>
<dbReference type="InterPro" id="IPR036439">
    <property type="entry name" value="Dockerin_dom_sf"/>
</dbReference>
<keyword evidence="3" id="KW-1185">Reference proteome</keyword>
<protein>
    <recommendedName>
        <fullName evidence="1">BP74 N-terminal domain-containing protein</fullName>
    </recommendedName>
</protein>
<dbReference type="SUPFAM" id="SSF63446">
    <property type="entry name" value="Type I dockerin domain"/>
    <property type="match status" value="1"/>
</dbReference>
<dbReference type="Pfam" id="PF23621">
    <property type="entry name" value="BP74_N"/>
    <property type="match status" value="1"/>
</dbReference>
<gene>
    <name evidence="2" type="ORF">SAMN02745216_05013</name>
</gene>